<dbReference type="PRINTS" id="PR00344">
    <property type="entry name" value="BCTRLSENSOR"/>
</dbReference>
<dbReference type="InterPro" id="IPR036890">
    <property type="entry name" value="HATPase_C_sf"/>
</dbReference>
<evidence type="ECO:0000313" key="11">
    <source>
        <dbReference type="EMBL" id="SEP67491.1"/>
    </source>
</evidence>
<sequence>MTNHAEPVLSNAPVLPTGWSERERLAELDRYDILDAPSEPAFDDIVQLASQICHAPIAVINLIAENREWFLAEKGFGVREMPLHLSICAKTIEHPGPVVIPDLRGDDRFASNPLVKTADGLRFYAGVPLVSSAGIPLGTLCVLDWQPRVLTAAQTQSLEALGRQVMQLLDLRLVKAAYERSESMNRQLMHNQPGQALLILDNQGRILACNPGAESALGWDEHELSGQSLELLFTAEDQARQLPQTLLIYARQQGHHQGEGLYLRKDKHILQASYSLHALQAERDETNGFLLTLQDLTAERLQQRTAEQNEARYRALMDVSPQIVWFGDRHGFMEYTNRYWYTYTGLDPDDMNPDSWMRAVHPDHIQRVKSTWRDTILRRTAAKIEAPFRAADGQYRWFEARVTPAFNAAGEIERWVGVALDIDDRKRAEAARLESEAFTRLLIDSISEGFYSVDQQGRTTLCNEAFLRMLGFADRSQVLGRALHGIIHHSRADGTPLPETECPIFQTANTGTPHHIEQDWFFRQDGSRFPVEYRSEPIWRDGELQGAICTFMDISERIRTHDRQRFLLELGDRLHGTLTPTDVADALGQSLGNVLGVQRIGYALLDRFGALNAESSWNDNSVTPEIGSFSLSDFSADLNADLISGAIIVVDDTATDPRTHAQRENLEQWAIRAMMLVPQHDKGQLKGVLYVHASTPHSWSAEDIALVREVAERIRVVVERTRAAEDLRLAEQRISLAVDVAALGVWDYDIDRDVITWDNRITEMTGIPASASRSVTDLLINILHPEDSESVQAMFRTATAGDSDSEAQLEFRVRAHSSTEPVWLSVRGRRVTDPDGTRRIIGIERDISKERRNADALNAINRELTRQIQERTAAAERQTALIELGDALREASDTDDIGGIVSHTLAHILNVSRVGYAQVEPDGETAVVTHDWSHSTTSLTGTFHISDYGTYLDELQRGEAVVVQDVEQDPRTRDYQALYEPNDVRAFVSVPLIEHGRFAAYLFICDNQVRSWSNEEVSFLRDIADRVWAAIERAHSEQALRQSEARFRLMADNAPALIWAVDAEGNTLLVNSRYEREYGLSYESARDGGWTRMIFEEDREHCVAEYQQAFEARQLYRSEIRMRDIQGEVRWLRCEAVPRFDDKGGFLGYIGCNVDITEARLATDALEAKIAERTQELGESHTRLITEIYERERAEEALRQSQKMEAIGQLTGGIAHDFNNMLTGIVGALDLIRMRVISGRTDDLDRYINAATASADRASALTHRLLAFARRQTLDTKPVNLNELIDSLRDLFVRTVGEQIKIRTHLDTELWMAFSDAHQLENALLNLVINARDAMPDGGDLSIETSNVTLDAETARRETIEPGDYIRIQVKDTGQGMTPEVMTKAFEPFFTTKPSGQGTGLGLAMIYGFIKQSGGNVRIDSEVGRGTAITLLLPRHLDPVMETLVTETPHGMPRAQEGQTVLVVEDEAAVRMIVLEVLSELGYTAFEAGDAEQAIPLLQSDQRIDLLVSDVGLPGMNGRQLAEVARKHRPNLKVLFITGYAKNAEIRSQFLGKDMDMLTKPFDIDALASKIHEMIQAP</sequence>
<comment type="caution">
    <text evidence="11">The sequence shown here is derived from an EMBL/GenBank/DDBJ whole genome shotgun (WGS) entry which is preliminary data.</text>
</comment>
<dbReference type="Gene3D" id="3.30.450.40">
    <property type="match status" value="3"/>
</dbReference>
<dbReference type="Pfam" id="PF02518">
    <property type="entry name" value="HATPase_c"/>
    <property type="match status" value="1"/>
</dbReference>
<dbReference type="Proteomes" id="UP000183210">
    <property type="component" value="Unassembled WGS sequence"/>
</dbReference>
<dbReference type="InterPro" id="IPR000014">
    <property type="entry name" value="PAS"/>
</dbReference>
<dbReference type="Pfam" id="PF01590">
    <property type="entry name" value="GAF"/>
    <property type="match status" value="3"/>
</dbReference>
<feature type="domain" description="Response regulatory" evidence="8">
    <location>
        <begin position="1460"/>
        <end position="1575"/>
    </location>
</feature>
<dbReference type="Pfam" id="PF00512">
    <property type="entry name" value="HisKA"/>
    <property type="match status" value="1"/>
</dbReference>
<feature type="domain" description="Histidine kinase" evidence="7">
    <location>
        <begin position="1213"/>
        <end position="1437"/>
    </location>
</feature>
<dbReference type="SUPFAM" id="SSF55781">
    <property type="entry name" value="GAF domain-like"/>
    <property type="match status" value="3"/>
</dbReference>
<feature type="modified residue" description="4-aspartylphosphate" evidence="6">
    <location>
        <position position="1510"/>
    </location>
</feature>
<dbReference type="InterPro" id="IPR003661">
    <property type="entry name" value="HisK_dim/P_dom"/>
</dbReference>
<dbReference type="InterPro" id="IPR013767">
    <property type="entry name" value="PAS_fold"/>
</dbReference>
<dbReference type="InterPro" id="IPR036097">
    <property type="entry name" value="HisK_dim/P_sf"/>
</dbReference>
<evidence type="ECO:0000256" key="2">
    <source>
        <dbReference type="ARBA" id="ARBA00012438"/>
    </source>
</evidence>
<dbReference type="InterPro" id="IPR005467">
    <property type="entry name" value="His_kinase_dom"/>
</dbReference>
<comment type="catalytic activity">
    <reaction evidence="1">
        <text>ATP + protein L-histidine = ADP + protein N-phospho-L-histidine.</text>
        <dbReference type="EC" id="2.7.13.3"/>
    </reaction>
</comment>
<evidence type="ECO:0000259" key="10">
    <source>
        <dbReference type="PROSITE" id="PS50113"/>
    </source>
</evidence>
<reference evidence="11 12" key="1">
    <citation type="submission" date="2016-10" db="EMBL/GenBank/DDBJ databases">
        <authorList>
            <person name="Varghese N."/>
            <person name="Submissions S."/>
        </authorList>
    </citation>
    <scope>NUCLEOTIDE SEQUENCE [LARGE SCALE GENOMIC DNA]</scope>
    <source>
        <strain evidence="11 12">LMG 21974</strain>
    </source>
</reference>
<gene>
    <name evidence="11" type="ORF">SAMN05216409_101473</name>
</gene>
<dbReference type="Pfam" id="PF00072">
    <property type="entry name" value="Response_reg"/>
    <property type="match status" value="1"/>
</dbReference>
<dbReference type="SMART" id="SM00387">
    <property type="entry name" value="HATPase_c"/>
    <property type="match status" value="1"/>
</dbReference>
<dbReference type="PROSITE" id="PS50110">
    <property type="entry name" value="RESPONSE_REGULATORY"/>
    <property type="match status" value="1"/>
</dbReference>
<dbReference type="SUPFAM" id="SSF47384">
    <property type="entry name" value="Homodimeric domain of signal transducing histidine kinase"/>
    <property type="match status" value="1"/>
</dbReference>
<feature type="domain" description="PAS" evidence="9">
    <location>
        <begin position="1043"/>
        <end position="1113"/>
    </location>
</feature>
<dbReference type="GO" id="GO:0006355">
    <property type="term" value="P:regulation of DNA-templated transcription"/>
    <property type="evidence" value="ECO:0007669"/>
    <property type="project" value="InterPro"/>
</dbReference>
<dbReference type="InterPro" id="IPR003018">
    <property type="entry name" value="GAF"/>
</dbReference>
<dbReference type="EMBL" id="FOEV01000001">
    <property type="protein sequence ID" value="SEP67491.1"/>
    <property type="molecule type" value="Genomic_DNA"/>
</dbReference>
<evidence type="ECO:0000256" key="4">
    <source>
        <dbReference type="ARBA" id="ARBA00022679"/>
    </source>
</evidence>
<evidence type="ECO:0000256" key="3">
    <source>
        <dbReference type="ARBA" id="ARBA00022553"/>
    </source>
</evidence>
<evidence type="ECO:0000259" key="8">
    <source>
        <dbReference type="PROSITE" id="PS50110"/>
    </source>
</evidence>
<dbReference type="Gene3D" id="3.30.565.10">
    <property type="entry name" value="Histidine kinase-like ATPase, C-terminal domain"/>
    <property type="match status" value="1"/>
</dbReference>
<dbReference type="SMART" id="SM00091">
    <property type="entry name" value="PAS"/>
    <property type="match status" value="5"/>
</dbReference>
<feature type="domain" description="PAC" evidence="10">
    <location>
        <begin position="382"/>
        <end position="434"/>
    </location>
</feature>
<dbReference type="InterPro" id="IPR004358">
    <property type="entry name" value="Sig_transdc_His_kin-like_C"/>
</dbReference>
<dbReference type="CDD" id="cd00082">
    <property type="entry name" value="HisKA"/>
    <property type="match status" value="1"/>
</dbReference>
<dbReference type="InterPro" id="IPR029016">
    <property type="entry name" value="GAF-like_dom_sf"/>
</dbReference>
<dbReference type="PANTHER" id="PTHR43304">
    <property type="entry name" value="PHYTOCHROME-LIKE PROTEIN CPH1"/>
    <property type="match status" value="1"/>
</dbReference>
<keyword evidence="5" id="KW-0418">Kinase</keyword>
<keyword evidence="3 6" id="KW-0597">Phosphoprotein</keyword>
<dbReference type="FunFam" id="3.30.450.20:FF:000099">
    <property type="entry name" value="Sensory box sensor histidine kinase"/>
    <property type="match status" value="2"/>
</dbReference>
<dbReference type="SUPFAM" id="SSF52172">
    <property type="entry name" value="CheY-like"/>
    <property type="match status" value="1"/>
</dbReference>
<evidence type="ECO:0000256" key="1">
    <source>
        <dbReference type="ARBA" id="ARBA00000085"/>
    </source>
</evidence>
<dbReference type="InterPro" id="IPR001789">
    <property type="entry name" value="Sig_transdc_resp-reg_receiver"/>
</dbReference>
<dbReference type="Pfam" id="PF00989">
    <property type="entry name" value="PAS"/>
    <property type="match status" value="2"/>
</dbReference>
<name>A0A9X8M941_9PSED</name>
<dbReference type="PROSITE" id="PS50113">
    <property type="entry name" value="PAC"/>
    <property type="match status" value="3"/>
</dbReference>
<dbReference type="SMART" id="SM00448">
    <property type="entry name" value="REC"/>
    <property type="match status" value="1"/>
</dbReference>
<feature type="domain" description="PAS" evidence="9">
    <location>
        <begin position="181"/>
        <end position="232"/>
    </location>
</feature>
<dbReference type="SUPFAM" id="SSF55785">
    <property type="entry name" value="PYP-like sensor domain (PAS domain)"/>
    <property type="match status" value="5"/>
</dbReference>
<dbReference type="CDD" id="cd00130">
    <property type="entry name" value="PAS"/>
    <property type="match status" value="5"/>
</dbReference>
<dbReference type="InterPro" id="IPR001610">
    <property type="entry name" value="PAC"/>
</dbReference>
<dbReference type="SMART" id="SM00065">
    <property type="entry name" value="GAF"/>
    <property type="match status" value="3"/>
</dbReference>
<keyword evidence="4" id="KW-0808">Transferase</keyword>
<feature type="domain" description="PAS" evidence="9">
    <location>
        <begin position="309"/>
        <end position="379"/>
    </location>
</feature>
<dbReference type="PROSITE" id="PS50109">
    <property type="entry name" value="HIS_KIN"/>
    <property type="match status" value="1"/>
</dbReference>
<dbReference type="InterPro" id="IPR011006">
    <property type="entry name" value="CheY-like_superfamily"/>
</dbReference>
<accession>A0A9X8M941</accession>
<dbReference type="SMART" id="SM00086">
    <property type="entry name" value="PAC"/>
    <property type="match status" value="5"/>
</dbReference>
<proteinExistence type="predicted"/>
<dbReference type="SMART" id="SM00388">
    <property type="entry name" value="HisKA"/>
    <property type="match status" value="1"/>
</dbReference>
<feature type="domain" description="PAS" evidence="9">
    <location>
        <begin position="435"/>
        <end position="472"/>
    </location>
</feature>
<dbReference type="Gene3D" id="3.30.450.20">
    <property type="entry name" value="PAS domain"/>
    <property type="match status" value="5"/>
</dbReference>
<evidence type="ECO:0000256" key="6">
    <source>
        <dbReference type="PROSITE-ProRule" id="PRU00169"/>
    </source>
</evidence>
<dbReference type="PROSITE" id="PS50112">
    <property type="entry name" value="PAS"/>
    <property type="match status" value="5"/>
</dbReference>
<dbReference type="Gene3D" id="1.10.287.130">
    <property type="match status" value="1"/>
</dbReference>
<dbReference type="GO" id="GO:0000155">
    <property type="term" value="F:phosphorelay sensor kinase activity"/>
    <property type="evidence" value="ECO:0007669"/>
    <property type="project" value="InterPro"/>
</dbReference>
<evidence type="ECO:0000259" key="9">
    <source>
        <dbReference type="PROSITE" id="PS50112"/>
    </source>
</evidence>
<feature type="domain" description="PAS" evidence="9">
    <location>
        <begin position="730"/>
        <end position="802"/>
    </location>
</feature>
<evidence type="ECO:0000259" key="7">
    <source>
        <dbReference type="PROSITE" id="PS50109"/>
    </source>
</evidence>
<dbReference type="CDD" id="cd18161">
    <property type="entry name" value="REC_hyHK_blue-like"/>
    <property type="match status" value="1"/>
</dbReference>
<dbReference type="PANTHER" id="PTHR43304:SF1">
    <property type="entry name" value="PAC DOMAIN-CONTAINING PROTEIN"/>
    <property type="match status" value="1"/>
</dbReference>
<organism evidence="11 12">
    <name type="scientific">Pseudomonas lutea</name>
    <dbReference type="NCBI Taxonomy" id="243924"/>
    <lineage>
        <taxon>Bacteria</taxon>
        <taxon>Pseudomonadati</taxon>
        <taxon>Pseudomonadota</taxon>
        <taxon>Gammaproteobacteria</taxon>
        <taxon>Pseudomonadales</taxon>
        <taxon>Pseudomonadaceae</taxon>
        <taxon>Pseudomonas</taxon>
    </lineage>
</organism>
<feature type="domain" description="PAC" evidence="10">
    <location>
        <begin position="1116"/>
        <end position="1168"/>
    </location>
</feature>
<dbReference type="EC" id="2.7.13.3" evidence="2"/>
<protein>
    <recommendedName>
        <fullName evidence="2">histidine kinase</fullName>
        <ecNumber evidence="2">2.7.13.3</ecNumber>
    </recommendedName>
</protein>
<dbReference type="InterPro" id="IPR013655">
    <property type="entry name" value="PAS_fold_3"/>
</dbReference>
<evidence type="ECO:0000313" key="12">
    <source>
        <dbReference type="Proteomes" id="UP000183210"/>
    </source>
</evidence>
<evidence type="ECO:0000256" key="5">
    <source>
        <dbReference type="ARBA" id="ARBA00022777"/>
    </source>
</evidence>
<feature type="domain" description="PAC" evidence="10">
    <location>
        <begin position="807"/>
        <end position="859"/>
    </location>
</feature>
<dbReference type="SUPFAM" id="SSF55874">
    <property type="entry name" value="ATPase domain of HSP90 chaperone/DNA topoisomerase II/histidine kinase"/>
    <property type="match status" value="1"/>
</dbReference>
<dbReference type="NCBIfam" id="TIGR00229">
    <property type="entry name" value="sensory_box"/>
    <property type="match status" value="4"/>
</dbReference>
<dbReference type="InterPro" id="IPR052162">
    <property type="entry name" value="Sensor_kinase/Photoreceptor"/>
</dbReference>
<dbReference type="InterPro" id="IPR035965">
    <property type="entry name" value="PAS-like_dom_sf"/>
</dbReference>
<dbReference type="Pfam" id="PF08447">
    <property type="entry name" value="PAS_3"/>
    <property type="match status" value="3"/>
</dbReference>
<dbReference type="Gene3D" id="3.40.50.2300">
    <property type="match status" value="1"/>
</dbReference>
<dbReference type="InterPro" id="IPR003594">
    <property type="entry name" value="HATPase_dom"/>
</dbReference>
<dbReference type="InterPro" id="IPR000700">
    <property type="entry name" value="PAS-assoc_C"/>
</dbReference>